<dbReference type="Proteomes" id="UP000001225">
    <property type="component" value="Chromosome"/>
</dbReference>
<sequence>MQRTDVASTIVDQILMRAARHMGSGRVSLMPEIPVEAARNTEIAELIQRDDKETRETLYGVFRWRYSTNRGPGRVARRSTGGGLSIRALLDPKRAATLDQETIAQPNSLRANWLIASSTPAYLDRDTLYRRIVNLTLSGQRLHA</sequence>
<dbReference type="AlphaFoldDB" id="A9IAB5"/>
<evidence type="ECO:0000313" key="1">
    <source>
        <dbReference type="EMBL" id="CAP44567.1"/>
    </source>
</evidence>
<accession>A9IAB5</accession>
<organism evidence="1 2">
    <name type="scientific">Bordetella petrii (strain ATCC BAA-461 / DSM 12804 / CCUG 43448 / CIP 107267 / Se-1111R)</name>
    <dbReference type="NCBI Taxonomy" id="340100"/>
    <lineage>
        <taxon>Bacteria</taxon>
        <taxon>Pseudomonadati</taxon>
        <taxon>Pseudomonadota</taxon>
        <taxon>Betaproteobacteria</taxon>
        <taxon>Burkholderiales</taxon>
        <taxon>Alcaligenaceae</taxon>
        <taxon>Bordetella</taxon>
    </lineage>
</organism>
<keyword evidence="2" id="KW-1185">Reference proteome</keyword>
<name>A9IAB5_BORPD</name>
<reference evidence="1 2" key="1">
    <citation type="journal article" date="2008" name="BMC Genomics">
        <title>The missing link: Bordetella petrii is endowed with both the metabolic versatility of environmental bacteria and virulence traits of pathogenic Bordetellae.</title>
        <authorList>
            <person name="Gross R."/>
            <person name="Guzman C.A."/>
            <person name="Sebaihia M."/>
            <person name="Martins Dos Santos V.A."/>
            <person name="Pieper D.H."/>
            <person name="Koebnik R."/>
            <person name="Lechner M."/>
            <person name="Bartels D."/>
            <person name="Buhrmester J."/>
            <person name="Choudhuri J.V."/>
            <person name="Ebensen T."/>
            <person name="Gaigalat L."/>
            <person name="Herrmann S."/>
            <person name="Khachane A.N."/>
            <person name="Larisch C."/>
            <person name="Link S."/>
            <person name="Linke B."/>
            <person name="Meyer F."/>
            <person name="Mormann S."/>
            <person name="Nakunst D."/>
            <person name="Rueckert C."/>
            <person name="Schneiker-Bekel S."/>
            <person name="Schulze K."/>
            <person name="Vorhoelter F.J."/>
            <person name="Yevsa T."/>
            <person name="Engle J.T."/>
            <person name="Goldman W.E."/>
            <person name="Puehler A."/>
            <person name="Goebel U.B."/>
            <person name="Goesmann A."/>
            <person name="Bloecker H."/>
            <person name="Kaiser O."/>
            <person name="Martinez-Arias R."/>
        </authorList>
    </citation>
    <scope>NUCLEOTIDE SEQUENCE [LARGE SCALE GENOMIC DNA]</scope>
    <source>
        <strain evidence="2">ATCC BAA-461 / DSM 12804 / CCUG 43448 / CIP 107267 / Se-1111R</strain>
    </source>
</reference>
<dbReference type="EMBL" id="AM902716">
    <property type="protein sequence ID" value="CAP44567.1"/>
    <property type="molecule type" value="Genomic_DNA"/>
</dbReference>
<dbReference type="KEGG" id="bpt:Bpet4218"/>
<protein>
    <submittedName>
        <fullName evidence="1">Uncharacterized protein</fullName>
    </submittedName>
</protein>
<gene>
    <name evidence="1" type="ordered locus">Bpet4218</name>
</gene>
<proteinExistence type="predicted"/>
<evidence type="ECO:0000313" key="2">
    <source>
        <dbReference type="Proteomes" id="UP000001225"/>
    </source>
</evidence>